<dbReference type="SUPFAM" id="SSF53098">
    <property type="entry name" value="Ribonuclease H-like"/>
    <property type="match status" value="1"/>
</dbReference>
<dbReference type="InterPro" id="IPR041373">
    <property type="entry name" value="RT_RNaseH"/>
</dbReference>
<name>A0A162R7Q1_9CRUS</name>
<dbReference type="InterPro" id="IPR043502">
    <property type="entry name" value="DNA/RNA_pol_sf"/>
</dbReference>
<evidence type="ECO:0000256" key="4">
    <source>
        <dbReference type="ARBA" id="ARBA00022759"/>
    </source>
</evidence>
<feature type="region of interest" description="Disordered" evidence="7">
    <location>
        <begin position="237"/>
        <end position="264"/>
    </location>
</feature>
<feature type="domain" description="Reverse transcriptase RNase H-like" evidence="8">
    <location>
        <begin position="104"/>
        <end position="176"/>
    </location>
</feature>
<dbReference type="GO" id="GO:0003964">
    <property type="term" value="F:RNA-directed DNA polymerase activity"/>
    <property type="evidence" value="ECO:0007669"/>
    <property type="project" value="UniProtKB-KW"/>
</dbReference>
<dbReference type="GO" id="GO:0004519">
    <property type="term" value="F:endonuclease activity"/>
    <property type="evidence" value="ECO:0007669"/>
    <property type="project" value="UniProtKB-KW"/>
</dbReference>
<dbReference type="OrthoDB" id="6382074at2759"/>
<feature type="region of interest" description="Disordered" evidence="7">
    <location>
        <begin position="489"/>
        <end position="524"/>
    </location>
</feature>
<gene>
    <name evidence="9" type="ORF">APZ42_013090</name>
</gene>
<dbReference type="EMBL" id="LRGB01000233">
    <property type="protein sequence ID" value="KZS20297.1"/>
    <property type="molecule type" value="Genomic_DNA"/>
</dbReference>
<evidence type="ECO:0000256" key="7">
    <source>
        <dbReference type="SAM" id="MobiDB-lite"/>
    </source>
</evidence>
<dbReference type="AlphaFoldDB" id="A0A162R7Q1"/>
<dbReference type="InterPro" id="IPR012337">
    <property type="entry name" value="RNaseH-like_sf"/>
</dbReference>
<dbReference type="PANTHER" id="PTHR47501:SF6">
    <property type="match status" value="1"/>
</dbReference>
<dbReference type="Pfam" id="PF17917">
    <property type="entry name" value="RT_RNaseH"/>
    <property type="match status" value="1"/>
</dbReference>
<evidence type="ECO:0000256" key="6">
    <source>
        <dbReference type="ARBA" id="ARBA00022918"/>
    </source>
</evidence>
<feature type="region of interest" description="Disordered" evidence="7">
    <location>
        <begin position="43"/>
        <end position="92"/>
    </location>
</feature>
<keyword evidence="1" id="KW-0808">Transferase</keyword>
<keyword evidence="3" id="KW-0540">Nuclease</keyword>
<keyword evidence="4" id="KW-0255">Endonuclease</keyword>
<evidence type="ECO:0000256" key="1">
    <source>
        <dbReference type="ARBA" id="ARBA00022679"/>
    </source>
</evidence>
<dbReference type="GO" id="GO:0016787">
    <property type="term" value="F:hydrolase activity"/>
    <property type="evidence" value="ECO:0007669"/>
    <property type="project" value="UniProtKB-KW"/>
</dbReference>
<dbReference type="Proteomes" id="UP000076858">
    <property type="component" value="Unassembled WGS sequence"/>
</dbReference>
<feature type="compositionally biased region" description="Basic and acidic residues" evidence="7">
    <location>
        <begin position="59"/>
        <end position="79"/>
    </location>
</feature>
<evidence type="ECO:0000256" key="3">
    <source>
        <dbReference type="ARBA" id="ARBA00022722"/>
    </source>
</evidence>
<evidence type="ECO:0000313" key="9">
    <source>
        <dbReference type="EMBL" id="KZS20297.1"/>
    </source>
</evidence>
<dbReference type="SUPFAM" id="SSF56672">
    <property type="entry name" value="DNA/RNA polymerases"/>
    <property type="match status" value="1"/>
</dbReference>
<proteinExistence type="predicted"/>
<evidence type="ECO:0000313" key="10">
    <source>
        <dbReference type="Proteomes" id="UP000076858"/>
    </source>
</evidence>
<feature type="compositionally biased region" description="Low complexity" evidence="7">
    <location>
        <begin position="248"/>
        <end position="264"/>
    </location>
</feature>
<dbReference type="GO" id="GO:0042575">
    <property type="term" value="C:DNA polymerase complex"/>
    <property type="evidence" value="ECO:0007669"/>
    <property type="project" value="UniProtKB-ARBA"/>
</dbReference>
<reference evidence="9 10" key="1">
    <citation type="submission" date="2016-03" db="EMBL/GenBank/DDBJ databases">
        <title>EvidentialGene: Evidence-directed Construction of Genes on Genomes.</title>
        <authorList>
            <person name="Gilbert D.G."/>
            <person name="Choi J.-H."/>
            <person name="Mockaitis K."/>
            <person name="Colbourne J."/>
            <person name="Pfrender M."/>
        </authorList>
    </citation>
    <scope>NUCLEOTIDE SEQUENCE [LARGE SCALE GENOMIC DNA]</scope>
    <source>
        <strain evidence="9 10">Xinb3</strain>
        <tissue evidence="9">Complete organism</tissue>
    </source>
</reference>
<dbReference type="PANTHER" id="PTHR47501">
    <property type="entry name" value="TRANSPOSASE-RELATED"/>
    <property type="match status" value="1"/>
</dbReference>
<protein>
    <recommendedName>
        <fullName evidence="8">Reverse transcriptase RNase H-like domain-containing protein</fullName>
    </recommendedName>
</protein>
<evidence type="ECO:0000259" key="8">
    <source>
        <dbReference type="Pfam" id="PF17917"/>
    </source>
</evidence>
<evidence type="ECO:0000256" key="2">
    <source>
        <dbReference type="ARBA" id="ARBA00022695"/>
    </source>
</evidence>
<keyword evidence="2" id="KW-0548">Nucleotidyltransferase</keyword>
<accession>A0A162R7Q1</accession>
<keyword evidence="6" id="KW-0695">RNA-directed DNA polymerase</keyword>
<keyword evidence="5" id="KW-0378">Hydrolase</keyword>
<evidence type="ECO:0000256" key="5">
    <source>
        <dbReference type="ARBA" id="ARBA00022801"/>
    </source>
</evidence>
<organism evidence="9 10">
    <name type="scientific">Daphnia magna</name>
    <dbReference type="NCBI Taxonomy" id="35525"/>
    <lineage>
        <taxon>Eukaryota</taxon>
        <taxon>Metazoa</taxon>
        <taxon>Ecdysozoa</taxon>
        <taxon>Arthropoda</taxon>
        <taxon>Crustacea</taxon>
        <taxon>Branchiopoda</taxon>
        <taxon>Diplostraca</taxon>
        <taxon>Cladocera</taxon>
        <taxon>Anomopoda</taxon>
        <taxon>Daphniidae</taxon>
        <taxon>Daphnia</taxon>
    </lineage>
</organism>
<sequence length="1058" mass="118612">MQKSCVNGLPDIEIKGFTAEVTSEVFALLRHSPRMTMTDGGRMVWEESSDPNAGGNGPKADEPHRRQGPDESNDERHVISTDCINPDPGKIDKIVNYKTPTSVDEHRQEHPIAYSSRPLTKAKMKYNTTEKEALAVIDAIKHFRYYLLDKPFETISDHRPLQWLKNQKDNNGRLERERTSHKRKFVTMAPSINQYSHQVQFVNSKADNRRLTSKSKAIEIASANISQGMADQITLSASDGSDSELESNHANSSVNSSSNKHNSSTNKNLFNHLIADLLPSGEVDKEAFKNFIGGLSGPLVIRSRPFMVELLKKEVDLGDADDNLCLEDHIHLPPHMRCTCHSLNLVATNGVKNIDSVRAESSSLASNFIKATMGELFAIHNATRWNSYYDALVKVENLLTKNRDNLAIAFDQFKLKKLTVLEQEFLREYIKIMKPLTEALDVFQNEEKIDLRLASTSDPRFKLSWLTKKQKPEYVKLLEKEVKRRASNLANESIEGENTATASLSETTSPPRKKPGSSTANNSSTYRAFLHPHEIAKAPFQSLGGSSCWEYANWENMLNEVLFAYRSSVHSSTLETPYYLVQGNLADRLRYSFQRVREESGKARNRQREQYNKRAKERKYVVGDRVLLDIRVVKEGDNRKFTFKYKGPYRVVKVYTNTTLDIEDNSYLCQRTHVNRLKPLLINMAQANAQPVDVPAGFSAHISVATVTAIAGTTTPYKGFIMPRMRDGWPFAEATATSEAINAVVSRIMVSETSYRSKMHHLAYGVGNQFLAPGITISGVNIFDIPDTETLANAVLRNKIRAITYSTVGIHDAALVTAVRAAWPTWYINAANGNPAVANAVGVAGEANVFNNPLVDDQVKAIVEQILAQDEDQRNVLWAFSYLAVFFAAMSKRGSVTQDWIIKYAAGIKADSGFLHDPYIDVAAIETAYRCYSPVFDAGQLFAYMETIISANCMRLRLTVERVRAMIEGLIDTYITDSQTAPADDPADFKIMCRQTIAKKIEDRFQASKQALAQILSKLTSICTTADVWKSRGRSYMGVTCHWLDTETLLRKSACLAK</sequence>
<keyword evidence="10" id="KW-1185">Reference proteome</keyword>
<comment type="caution">
    <text evidence="9">The sequence shown here is derived from an EMBL/GenBank/DDBJ whole genome shotgun (WGS) entry which is preliminary data.</text>
</comment>
<dbReference type="CDD" id="cd09274">
    <property type="entry name" value="RNase_HI_RT_Ty3"/>
    <property type="match status" value="1"/>
</dbReference>